<dbReference type="SUPFAM" id="SSF55874">
    <property type="entry name" value="ATPase domain of HSP90 chaperone/DNA topoisomerase II/histidine kinase"/>
    <property type="match status" value="1"/>
</dbReference>
<accession>A0A0T5NUZ6</accession>
<organism evidence="11 12">
    <name type="scientific">Roseovarius atlanticus</name>
    <dbReference type="NCBI Taxonomy" id="1641875"/>
    <lineage>
        <taxon>Bacteria</taxon>
        <taxon>Pseudomonadati</taxon>
        <taxon>Pseudomonadota</taxon>
        <taxon>Alphaproteobacteria</taxon>
        <taxon>Rhodobacterales</taxon>
        <taxon>Roseobacteraceae</taxon>
        <taxon>Roseovarius</taxon>
    </lineage>
</organism>
<keyword evidence="4" id="KW-0597">Phosphoprotein</keyword>
<reference evidence="11 12" key="1">
    <citation type="submission" date="2015-04" db="EMBL/GenBank/DDBJ databases">
        <title>The draft genome sequence of Roseovarius sp.R12b.</title>
        <authorList>
            <person name="Li G."/>
            <person name="Lai Q."/>
            <person name="Shao Z."/>
            <person name="Yan P."/>
        </authorList>
    </citation>
    <scope>NUCLEOTIDE SEQUENCE [LARGE SCALE GENOMIC DNA]</scope>
    <source>
        <strain evidence="11 12">R12B</strain>
    </source>
</reference>
<dbReference type="InterPro" id="IPR003594">
    <property type="entry name" value="HATPase_dom"/>
</dbReference>
<evidence type="ECO:0000256" key="4">
    <source>
        <dbReference type="ARBA" id="ARBA00022553"/>
    </source>
</evidence>
<keyword evidence="9" id="KW-1133">Transmembrane helix</keyword>
<feature type="transmembrane region" description="Helical" evidence="9">
    <location>
        <begin position="269"/>
        <end position="292"/>
    </location>
</feature>
<keyword evidence="9" id="KW-0812">Transmembrane</keyword>
<evidence type="ECO:0000256" key="3">
    <source>
        <dbReference type="ARBA" id="ARBA00012438"/>
    </source>
</evidence>
<dbReference type="Pfam" id="PF02518">
    <property type="entry name" value="HATPase_c"/>
    <property type="match status" value="1"/>
</dbReference>
<keyword evidence="8" id="KW-0067">ATP-binding</keyword>
<dbReference type="EC" id="2.7.13.3" evidence="3"/>
<dbReference type="GO" id="GO:0004673">
    <property type="term" value="F:protein histidine kinase activity"/>
    <property type="evidence" value="ECO:0007669"/>
    <property type="project" value="UniProtKB-EC"/>
</dbReference>
<evidence type="ECO:0000256" key="2">
    <source>
        <dbReference type="ARBA" id="ARBA00004370"/>
    </source>
</evidence>
<evidence type="ECO:0000256" key="8">
    <source>
        <dbReference type="ARBA" id="ARBA00022840"/>
    </source>
</evidence>
<dbReference type="Gene3D" id="3.30.450.20">
    <property type="entry name" value="PAS domain"/>
    <property type="match status" value="2"/>
</dbReference>
<keyword evidence="7" id="KW-0418">Kinase</keyword>
<evidence type="ECO:0000256" key="1">
    <source>
        <dbReference type="ARBA" id="ARBA00000085"/>
    </source>
</evidence>
<comment type="catalytic activity">
    <reaction evidence="1">
        <text>ATP + protein L-histidine = ADP + protein N-phospho-L-histidine.</text>
        <dbReference type="EC" id="2.7.13.3"/>
    </reaction>
</comment>
<comment type="subcellular location">
    <subcellularLocation>
        <location evidence="2">Membrane</location>
    </subcellularLocation>
</comment>
<dbReference type="InterPro" id="IPR036890">
    <property type="entry name" value="HATPase_C_sf"/>
</dbReference>
<dbReference type="EMBL" id="LAXJ01000008">
    <property type="protein sequence ID" value="KRS12746.1"/>
    <property type="molecule type" value="Genomic_DNA"/>
</dbReference>
<dbReference type="PROSITE" id="PS50885">
    <property type="entry name" value="HAMP"/>
    <property type="match status" value="1"/>
</dbReference>
<dbReference type="PANTHER" id="PTHR41523">
    <property type="entry name" value="TWO-COMPONENT SYSTEM SENSOR PROTEIN"/>
    <property type="match status" value="1"/>
</dbReference>
<dbReference type="Proteomes" id="UP000051295">
    <property type="component" value="Unassembled WGS sequence"/>
</dbReference>
<keyword evidence="6" id="KW-0547">Nucleotide-binding</keyword>
<protein>
    <recommendedName>
        <fullName evidence="3">histidine kinase</fullName>
        <ecNumber evidence="3">2.7.13.3</ecNumber>
    </recommendedName>
</protein>
<feature type="domain" description="HAMP" evidence="10">
    <location>
        <begin position="296"/>
        <end position="350"/>
    </location>
</feature>
<sequence>MVNRLSFRLFALMALALFPLGVIAVYQTDQVLDETENLRLNALFFETTSAARDERELIQQTLGSAEGLAALSILDDAPACREVMREFAESNAHIAFAGYTKMSGMMECSSDSDEVRDFSKLERLQRALNADGPSVYVAALGSVTQQPVLVVNHPVYIDRSLAGVVSLSVPLRMTYQPLTSRRFDHELRFVTFTRDGQVVSASGGRENAEDILPRLIAPQDLNRQVGTTFTGVNGLGEERIYAVASIFQDQVSVIASWPARASAWGGGALSYYVLNLLFPLAIWAAGLAFAWYELRRVVIRHVRDLRSAMRRFALGQRDGFPLRLQNPPEEFAEAERAFNRMAIIIAESEARQDKDLKDKEVLLKEVHHRVKNNLQMIASIMNMQLRSAKTPEAKFMLASLQRRVNGLAMLHRTLYTTPDLLTIEANELLEAVVTDISTMMTVPGIEIERDIDTLPLYPDQAVPLSMLLAEALTNALKYAGADQGEKPSVKVTLKEQDDGRYRLSVTNSKGPVRPQPIPDVETVSGLGTKLMQAFVSQLEGEQQVTDDDTHYALHVVFERKDFEAPS</sequence>
<gene>
    <name evidence="11" type="ORF">XM53_09165</name>
</gene>
<evidence type="ECO:0000256" key="5">
    <source>
        <dbReference type="ARBA" id="ARBA00022679"/>
    </source>
</evidence>
<keyword evidence="12" id="KW-1185">Reference proteome</keyword>
<dbReference type="PANTHER" id="PTHR41523:SF8">
    <property type="entry name" value="ETHYLENE RESPONSE SENSOR PROTEIN"/>
    <property type="match status" value="1"/>
</dbReference>
<keyword evidence="5" id="KW-0808">Transferase</keyword>
<dbReference type="InterPro" id="IPR003660">
    <property type="entry name" value="HAMP_dom"/>
</dbReference>
<dbReference type="GO" id="GO:0005524">
    <property type="term" value="F:ATP binding"/>
    <property type="evidence" value="ECO:0007669"/>
    <property type="project" value="UniProtKB-KW"/>
</dbReference>
<evidence type="ECO:0000256" key="6">
    <source>
        <dbReference type="ARBA" id="ARBA00022741"/>
    </source>
</evidence>
<dbReference type="Pfam" id="PF07568">
    <property type="entry name" value="HisKA_2"/>
    <property type="match status" value="1"/>
</dbReference>
<dbReference type="RefSeq" id="WP_057792558.1">
    <property type="nucleotide sequence ID" value="NZ_LAXJ01000008.1"/>
</dbReference>
<keyword evidence="9" id="KW-0472">Membrane</keyword>
<dbReference type="InterPro" id="IPR011495">
    <property type="entry name" value="Sig_transdc_His_kin_sub2_dim/P"/>
</dbReference>
<evidence type="ECO:0000313" key="12">
    <source>
        <dbReference type="Proteomes" id="UP000051295"/>
    </source>
</evidence>
<evidence type="ECO:0000259" key="10">
    <source>
        <dbReference type="PROSITE" id="PS50885"/>
    </source>
</evidence>
<dbReference type="PATRIC" id="fig|1641875.4.peg.4242"/>
<dbReference type="STRING" id="1641875.XM53_09165"/>
<dbReference type="AlphaFoldDB" id="A0A0T5NUZ6"/>
<comment type="caution">
    <text evidence="11">The sequence shown here is derived from an EMBL/GenBank/DDBJ whole genome shotgun (WGS) entry which is preliminary data.</text>
</comment>
<dbReference type="CDD" id="cd18773">
    <property type="entry name" value="PDC1_HK_sensor"/>
    <property type="match status" value="1"/>
</dbReference>
<proteinExistence type="predicted"/>
<evidence type="ECO:0000256" key="7">
    <source>
        <dbReference type="ARBA" id="ARBA00022777"/>
    </source>
</evidence>
<dbReference type="GO" id="GO:0007165">
    <property type="term" value="P:signal transduction"/>
    <property type="evidence" value="ECO:0007669"/>
    <property type="project" value="InterPro"/>
</dbReference>
<evidence type="ECO:0000256" key="9">
    <source>
        <dbReference type="SAM" id="Phobius"/>
    </source>
</evidence>
<evidence type="ECO:0000313" key="11">
    <source>
        <dbReference type="EMBL" id="KRS12746.1"/>
    </source>
</evidence>
<dbReference type="GO" id="GO:0016020">
    <property type="term" value="C:membrane"/>
    <property type="evidence" value="ECO:0007669"/>
    <property type="project" value="UniProtKB-SubCell"/>
</dbReference>
<dbReference type="Gene3D" id="3.30.565.10">
    <property type="entry name" value="Histidine kinase-like ATPase, C-terminal domain"/>
    <property type="match status" value="1"/>
</dbReference>
<name>A0A0T5NUZ6_9RHOB</name>